<gene>
    <name evidence="8" type="ORF">N7548_07600</name>
</gene>
<dbReference type="InterPro" id="IPR008979">
    <property type="entry name" value="Galactose-bd-like_sf"/>
</dbReference>
<dbReference type="Proteomes" id="UP001177160">
    <property type="component" value="Unassembled WGS sequence"/>
</dbReference>
<evidence type="ECO:0000313" key="9">
    <source>
        <dbReference type="Proteomes" id="UP001177160"/>
    </source>
</evidence>
<dbReference type="Pfam" id="PF00703">
    <property type="entry name" value="Glyco_hydro_2"/>
    <property type="match status" value="1"/>
</dbReference>
<dbReference type="InterPro" id="IPR006101">
    <property type="entry name" value="Glyco_hydro_2"/>
</dbReference>
<dbReference type="SUPFAM" id="SSF49785">
    <property type="entry name" value="Galactose-binding domain-like"/>
    <property type="match status" value="1"/>
</dbReference>
<dbReference type="InterPro" id="IPR051913">
    <property type="entry name" value="GH2_Domain-Containing"/>
</dbReference>
<organism evidence="8 9">
    <name type="scientific">Paracholeplasma manati</name>
    <dbReference type="NCBI Taxonomy" id="591373"/>
    <lineage>
        <taxon>Bacteria</taxon>
        <taxon>Bacillati</taxon>
        <taxon>Mycoplasmatota</taxon>
        <taxon>Mollicutes</taxon>
        <taxon>Acholeplasmatales</taxon>
        <taxon>Acholeplasmataceae</taxon>
        <taxon>Paracholeplasma</taxon>
    </lineage>
</organism>
<dbReference type="InterPro" id="IPR023232">
    <property type="entry name" value="Glyco_hydro_2_AS"/>
</dbReference>
<protein>
    <recommendedName>
        <fullName evidence="10">Beta-galactosidase</fullName>
    </recommendedName>
</protein>
<dbReference type="Gene3D" id="2.60.40.10">
    <property type="entry name" value="Immunoglobulins"/>
    <property type="match status" value="1"/>
</dbReference>
<dbReference type="Pfam" id="PF02837">
    <property type="entry name" value="Glyco_hydro_2_N"/>
    <property type="match status" value="1"/>
</dbReference>
<evidence type="ECO:0000259" key="6">
    <source>
        <dbReference type="Pfam" id="PF02836"/>
    </source>
</evidence>
<feature type="domain" description="Glycosyl hydrolases family 2 sugar binding" evidence="7">
    <location>
        <begin position="56"/>
        <end position="152"/>
    </location>
</feature>
<keyword evidence="9" id="KW-1185">Reference proteome</keyword>
<evidence type="ECO:0000256" key="2">
    <source>
        <dbReference type="ARBA" id="ARBA00022801"/>
    </source>
</evidence>
<dbReference type="PANTHER" id="PTHR42732">
    <property type="entry name" value="BETA-GALACTOSIDASE"/>
    <property type="match status" value="1"/>
</dbReference>
<reference evidence="8" key="1">
    <citation type="submission" date="2022-09" db="EMBL/GenBank/DDBJ databases">
        <title>Novel Mycoplasma species identified in domestic and wild animals.</title>
        <authorList>
            <person name="Volokhov D.V."/>
            <person name="Furtak V.A."/>
            <person name="Zagorodnyaya T.A."/>
        </authorList>
    </citation>
    <scope>NUCLEOTIDE SEQUENCE</scope>
    <source>
        <strain evidence="8">Oakley</strain>
    </source>
</reference>
<evidence type="ECO:0000313" key="8">
    <source>
        <dbReference type="EMBL" id="MCV2232680.1"/>
    </source>
</evidence>
<dbReference type="InterPro" id="IPR006102">
    <property type="entry name" value="Ig-like_GH2"/>
</dbReference>
<comment type="similarity">
    <text evidence="1 4">Belongs to the glycosyl hydrolase 2 family.</text>
</comment>
<dbReference type="InterPro" id="IPR017853">
    <property type="entry name" value="GH"/>
</dbReference>
<dbReference type="InterPro" id="IPR006103">
    <property type="entry name" value="Glyco_hydro_2_cat"/>
</dbReference>
<dbReference type="PROSITE" id="PS00608">
    <property type="entry name" value="GLYCOSYL_HYDROL_F2_2"/>
    <property type="match status" value="1"/>
</dbReference>
<dbReference type="InterPro" id="IPR013783">
    <property type="entry name" value="Ig-like_fold"/>
</dbReference>
<dbReference type="Pfam" id="PF02836">
    <property type="entry name" value="Glyco_hydro_2_C"/>
    <property type="match status" value="1"/>
</dbReference>
<evidence type="ECO:0000256" key="1">
    <source>
        <dbReference type="ARBA" id="ARBA00007401"/>
    </source>
</evidence>
<sequence>MREIRHMNDGWYFKPFDLKDIETFDPTQSILVSIPHEGVKLPYHYFDETITQQVFSYHKEFFIESTLEGKIISIRFEGVAHQASVYLNGRFVTKHIGGYTPFEAILNDYVVYGEMNQLFVVVDGIEDPDTPPFGGVVDYLGYVGIYREVALILKDPIHIQDVYIQSERSIFTAEVTLSLEASLQVQLIDPKGQMVYEVTLPKNTKHIIKHQPERVLLWDLDTPNLYTLKTMVETDEVATRFGFRSFEFKPEGFYLNGRLLKLRGLNRHQSYPYVGYAMPKRLQQKDADILKYELGLNIVRSSHYPPSKHFIERCDEIGLLLFEELPGWQHIGQEKFIHNALQSLEEMILRDRNHPSIILWGVRINESPDHHDFYTRSNELARRLDPSRPTGGVRNFAKSEFLEDVYTYNDFSHTGNNAGILPKSKITKAVPYLVTEHNGHMFPTKKFDPESKRVDHALRHMNVLNAALNPNEPVAGAIGWCMSDYNTHKEFGSGDKICYHGVLDMDRLPKLAAYGYQSQHMNTPFMKITSTMQNGEYAGGFLEKVVVFTNVDYIKLYRNDTLIDTYYPDVEHYKYLPHPPIIISDFIGKTLMEKEHMKEKDAEKTKRILRKIQKDGNHLPIWSQLQMLWLLKKYHLSLNDGVRMFFEYTSGWGSKETIYTFEGYVDGISVLKESIESLKSTEYHLEGDDTMVIAETYDVLRLVVRKTNPSGQTLDFAMDGFVVQTEGPIELISPSISNLNAGSRAIYIRSKGLGEAKVLVHFEGITLTKNIQVI</sequence>
<dbReference type="InterPro" id="IPR036156">
    <property type="entry name" value="Beta-gal/glucu_dom_sf"/>
</dbReference>
<proteinExistence type="inferred from homology"/>
<dbReference type="EMBL" id="JAOVQM010000008">
    <property type="protein sequence ID" value="MCV2232680.1"/>
    <property type="molecule type" value="Genomic_DNA"/>
</dbReference>
<dbReference type="Gene3D" id="3.20.20.80">
    <property type="entry name" value="Glycosidases"/>
    <property type="match status" value="1"/>
</dbReference>
<dbReference type="SUPFAM" id="SSF49303">
    <property type="entry name" value="beta-Galactosidase/glucuronidase domain"/>
    <property type="match status" value="1"/>
</dbReference>
<evidence type="ECO:0000256" key="4">
    <source>
        <dbReference type="RuleBase" id="RU361154"/>
    </source>
</evidence>
<dbReference type="Gene3D" id="2.60.120.260">
    <property type="entry name" value="Galactose-binding domain-like"/>
    <property type="match status" value="1"/>
</dbReference>
<dbReference type="SUPFAM" id="SSF51445">
    <property type="entry name" value="(Trans)glycosidases"/>
    <property type="match status" value="1"/>
</dbReference>
<comment type="caution">
    <text evidence="8">The sequence shown here is derived from an EMBL/GenBank/DDBJ whole genome shotgun (WGS) entry which is preliminary data.</text>
</comment>
<keyword evidence="2 4" id="KW-0378">Hydrolase</keyword>
<dbReference type="RefSeq" id="WP_263608869.1">
    <property type="nucleotide sequence ID" value="NZ_JAOVQM010000008.1"/>
</dbReference>
<evidence type="ECO:0000259" key="7">
    <source>
        <dbReference type="Pfam" id="PF02837"/>
    </source>
</evidence>
<name>A0ABT2Y9H3_9MOLU</name>
<dbReference type="PRINTS" id="PR00132">
    <property type="entry name" value="GLHYDRLASE2"/>
</dbReference>
<dbReference type="PANTHER" id="PTHR42732:SF1">
    <property type="entry name" value="BETA-MANNOSIDASE"/>
    <property type="match status" value="1"/>
</dbReference>
<accession>A0ABT2Y9H3</accession>
<keyword evidence="3 4" id="KW-0326">Glycosidase</keyword>
<feature type="domain" description="Glycoside hydrolase family 2 catalytic" evidence="6">
    <location>
        <begin position="248"/>
        <end position="520"/>
    </location>
</feature>
<evidence type="ECO:0000256" key="3">
    <source>
        <dbReference type="ARBA" id="ARBA00023295"/>
    </source>
</evidence>
<evidence type="ECO:0008006" key="10">
    <source>
        <dbReference type="Google" id="ProtNLM"/>
    </source>
</evidence>
<feature type="domain" description="Glycoside hydrolase family 2 immunoglobulin-like beta-sandwich" evidence="5">
    <location>
        <begin position="157"/>
        <end position="244"/>
    </location>
</feature>
<dbReference type="InterPro" id="IPR006104">
    <property type="entry name" value="Glyco_hydro_2_N"/>
</dbReference>
<dbReference type="InterPro" id="IPR023230">
    <property type="entry name" value="Glyco_hydro_2_CS"/>
</dbReference>
<evidence type="ECO:0000259" key="5">
    <source>
        <dbReference type="Pfam" id="PF00703"/>
    </source>
</evidence>
<dbReference type="PROSITE" id="PS00719">
    <property type="entry name" value="GLYCOSYL_HYDROL_F2_1"/>
    <property type="match status" value="1"/>
</dbReference>